<dbReference type="InterPro" id="IPR036869">
    <property type="entry name" value="J_dom_sf"/>
</dbReference>
<evidence type="ECO:0000313" key="3">
    <source>
        <dbReference type="EMBL" id="EIM93795.1"/>
    </source>
</evidence>
<dbReference type="RefSeq" id="WP_009770937.1">
    <property type="nucleotide sequence ID" value="NZ_AKAU01000292.1"/>
</dbReference>
<dbReference type="PANTHER" id="PTHR43096:SF52">
    <property type="entry name" value="DNAJ HOMOLOG 1, MITOCHONDRIAL-RELATED"/>
    <property type="match status" value="1"/>
</dbReference>
<dbReference type="SMART" id="SM00271">
    <property type="entry name" value="DnaJ"/>
    <property type="match status" value="1"/>
</dbReference>
<comment type="caution">
    <text evidence="3">The sequence shown here is derived from an EMBL/GenBank/DDBJ whole genome shotgun (WGS) entry which is preliminary data.</text>
</comment>
<dbReference type="Proteomes" id="UP000004980">
    <property type="component" value="Unassembled WGS sequence"/>
</dbReference>
<dbReference type="Pfam" id="PF00226">
    <property type="entry name" value="DnaJ"/>
    <property type="match status" value="1"/>
</dbReference>
<evidence type="ECO:0000259" key="2">
    <source>
        <dbReference type="PROSITE" id="PS50076"/>
    </source>
</evidence>
<feature type="domain" description="J" evidence="2">
    <location>
        <begin position="5"/>
        <end position="69"/>
    </location>
</feature>
<proteinExistence type="predicted"/>
<dbReference type="SUPFAM" id="SSF49493">
    <property type="entry name" value="HSP40/DnaJ peptide-binding domain"/>
    <property type="match status" value="2"/>
</dbReference>
<sequence length="350" mass="38694">MRYKDYYEILGVQRTATQREINHMYRALAGKYHRDASKRDVEEDGFKEVSEAYHVLADMEKHAAYDLIGTKWRNGQKFKPPPDWDEGFMFIGGDNEASDGVDFSHFFEAMFGGGRAAARARQGETRGADPDHTAISDLDLENAYQGKHRPIAGRDHHTKVLIDLEDAYRGAQRSISLRTPIIDARDRVSLTSRAVNVFIPRGARVGQNLRLAGQGGAGLGGGPDGDLYLQLAFRDHPRFRVDGLDVSLCVPVAPWEAALGATILVPMPDGSVEIIVPPCSTGGRRLRLEGKGIPSNPPGDLEVILDIVVPPADSDKAKAVYDMMRQAFTFDPRAGFYSGLFMMEEPMRAF</sequence>
<dbReference type="InterPro" id="IPR001623">
    <property type="entry name" value="DnaJ_domain"/>
</dbReference>
<reference evidence="3 4" key="1">
    <citation type="journal article" date="2012" name="J. Bacteriol.">
        <title>Draft Genome Sequence of the Soil Bacterium Burkholderia terrae Strain BS001, Which Interacts with Fungal Surface Structures.</title>
        <authorList>
            <person name="Nazir R."/>
            <person name="Hansen M.A."/>
            <person name="Sorensen S."/>
            <person name="van Elsas J.D."/>
        </authorList>
    </citation>
    <scope>NUCLEOTIDE SEQUENCE [LARGE SCALE GENOMIC DNA]</scope>
    <source>
        <strain evidence="3 4">BS001</strain>
    </source>
</reference>
<dbReference type="InterPro" id="IPR002939">
    <property type="entry name" value="DnaJ_C"/>
</dbReference>
<dbReference type="SUPFAM" id="SSF46565">
    <property type="entry name" value="Chaperone J-domain"/>
    <property type="match status" value="1"/>
</dbReference>
<organism evidence="3 4">
    <name type="scientific">Paraburkholderia hospita</name>
    <dbReference type="NCBI Taxonomy" id="169430"/>
    <lineage>
        <taxon>Bacteria</taxon>
        <taxon>Pseudomonadati</taxon>
        <taxon>Pseudomonadota</taxon>
        <taxon>Betaproteobacteria</taxon>
        <taxon>Burkholderiales</taxon>
        <taxon>Burkholderiaceae</taxon>
        <taxon>Paraburkholderia</taxon>
    </lineage>
</organism>
<dbReference type="Gene3D" id="2.60.260.20">
    <property type="entry name" value="Urease metallochaperone UreE, N-terminal domain"/>
    <property type="match status" value="2"/>
</dbReference>
<dbReference type="EMBL" id="AKAU01000292">
    <property type="protein sequence ID" value="EIM93795.1"/>
    <property type="molecule type" value="Genomic_DNA"/>
</dbReference>
<dbReference type="Pfam" id="PF01556">
    <property type="entry name" value="DnaJ_C"/>
    <property type="match status" value="1"/>
</dbReference>
<dbReference type="Gene3D" id="1.10.287.110">
    <property type="entry name" value="DnaJ domain"/>
    <property type="match status" value="1"/>
</dbReference>
<protein>
    <submittedName>
        <fullName evidence="3">Molecuar chaperone DnaJ</fullName>
    </submittedName>
</protein>
<dbReference type="PROSITE" id="PS50076">
    <property type="entry name" value="DNAJ_2"/>
    <property type="match status" value="1"/>
</dbReference>
<dbReference type="CDD" id="cd10747">
    <property type="entry name" value="DnaJ_C"/>
    <property type="match status" value="1"/>
</dbReference>
<keyword evidence="4" id="KW-1185">Reference proteome</keyword>
<keyword evidence="1" id="KW-0143">Chaperone</keyword>
<accession>A0ABN0F5D7</accession>
<evidence type="ECO:0000256" key="1">
    <source>
        <dbReference type="ARBA" id="ARBA00023186"/>
    </source>
</evidence>
<gene>
    <name evidence="3" type="ORF">WQE_47154</name>
</gene>
<dbReference type="CDD" id="cd06257">
    <property type="entry name" value="DnaJ"/>
    <property type="match status" value="1"/>
</dbReference>
<dbReference type="PRINTS" id="PR00625">
    <property type="entry name" value="JDOMAIN"/>
</dbReference>
<name>A0ABN0F5D7_9BURK</name>
<dbReference type="PANTHER" id="PTHR43096">
    <property type="entry name" value="DNAJ HOMOLOG 1, MITOCHONDRIAL-RELATED"/>
    <property type="match status" value="1"/>
</dbReference>
<dbReference type="InterPro" id="IPR008971">
    <property type="entry name" value="HSP40/DnaJ_pept-bd"/>
</dbReference>
<evidence type="ECO:0000313" key="4">
    <source>
        <dbReference type="Proteomes" id="UP000004980"/>
    </source>
</evidence>